<dbReference type="EMBL" id="QVOQ01000005">
    <property type="protein sequence ID" value="MCX7578215.1"/>
    <property type="molecule type" value="Genomic_DNA"/>
</dbReference>
<proteinExistence type="predicted"/>
<dbReference type="AlphaFoldDB" id="A0A9X3IQ84"/>
<dbReference type="Proteomes" id="UP001080333">
    <property type="component" value="Unassembled WGS sequence"/>
</dbReference>
<name>A0A9X3IQ84_9LACO</name>
<reference evidence="1" key="1">
    <citation type="submission" date="2018-08" db="EMBL/GenBank/DDBJ databases">
        <title>Draft genome sequences of Leuconostoc spp. and Weissella spp. with biocontrol potential.</title>
        <authorList>
            <person name="Lo R."/>
            <person name="Ho V.T.T."/>
            <person name="Turner M.S."/>
        </authorList>
    </citation>
    <scope>NUCLEOTIDE SEQUENCE</scope>
    <source>
        <strain evidence="1">156</strain>
    </source>
</reference>
<gene>
    <name evidence="1" type="ORF">D0502_02210</name>
</gene>
<sequence>MRRLVFDKRNQLEELRYFKKQLFKEYGILPSDLDDQEYFSFMNMINAKEPDKRAGDPLAIAKQMGLKIPGEGE</sequence>
<protein>
    <submittedName>
        <fullName evidence="1">Uncharacterized protein</fullName>
    </submittedName>
</protein>
<evidence type="ECO:0000313" key="2">
    <source>
        <dbReference type="Proteomes" id="UP001080333"/>
    </source>
</evidence>
<accession>A0A9X3IQ84</accession>
<comment type="caution">
    <text evidence="1">The sequence shown here is derived from an EMBL/GenBank/DDBJ whole genome shotgun (WGS) entry which is preliminary data.</text>
</comment>
<evidence type="ECO:0000313" key="1">
    <source>
        <dbReference type="EMBL" id="MCX7578215.1"/>
    </source>
</evidence>
<organism evidence="1 2">
    <name type="scientific">Leuconostoc falkenbergense</name>
    <dbReference type="NCBI Taxonomy" id="2766470"/>
    <lineage>
        <taxon>Bacteria</taxon>
        <taxon>Bacillati</taxon>
        <taxon>Bacillota</taxon>
        <taxon>Bacilli</taxon>
        <taxon>Lactobacillales</taxon>
        <taxon>Lactobacillaceae</taxon>
        <taxon>Leuconostoc</taxon>
    </lineage>
</organism>